<dbReference type="AlphaFoldDB" id="A0AAV7UIU4"/>
<dbReference type="Proteomes" id="UP001066276">
    <property type="component" value="Chromosome 3_1"/>
</dbReference>
<name>A0AAV7UIU4_PLEWA</name>
<sequence>MMLNYFYILFPDANPTQQPPLRQEVTDATPAPQITPRPQNERLILPPISILDTFQDNDDQQLEESVVQTNPNDHDDWDDDITIMPASPIPPSANSLPVDMAMLALRL</sequence>
<protein>
    <submittedName>
        <fullName evidence="2">Uncharacterized protein</fullName>
    </submittedName>
</protein>
<organism evidence="2 3">
    <name type="scientific">Pleurodeles waltl</name>
    <name type="common">Iberian ribbed newt</name>
    <dbReference type="NCBI Taxonomy" id="8319"/>
    <lineage>
        <taxon>Eukaryota</taxon>
        <taxon>Metazoa</taxon>
        <taxon>Chordata</taxon>
        <taxon>Craniata</taxon>
        <taxon>Vertebrata</taxon>
        <taxon>Euteleostomi</taxon>
        <taxon>Amphibia</taxon>
        <taxon>Batrachia</taxon>
        <taxon>Caudata</taxon>
        <taxon>Salamandroidea</taxon>
        <taxon>Salamandridae</taxon>
        <taxon>Pleurodelinae</taxon>
        <taxon>Pleurodeles</taxon>
    </lineage>
</organism>
<gene>
    <name evidence="2" type="ORF">NDU88_004292</name>
</gene>
<keyword evidence="3" id="KW-1185">Reference proteome</keyword>
<evidence type="ECO:0000256" key="1">
    <source>
        <dbReference type="SAM" id="MobiDB-lite"/>
    </source>
</evidence>
<reference evidence="2" key="1">
    <citation type="journal article" date="2022" name="bioRxiv">
        <title>Sequencing and chromosome-scale assembly of the giantPleurodeles waltlgenome.</title>
        <authorList>
            <person name="Brown T."/>
            <person name="Elewa A."/>
            <person name="Iarovenko S."/>
            <person name="Subramanian E."/>
            <person name="Araus A.J."/>
            <person name="Petzold A."/>
            <person name="Susuki M."/>
            <person name="Suzuki K.-i.T."/>
            <person name="Hayashi T."/>
            <person name="Toyoda A."/>
            <person name="Oliveira C."/>
            <person name="Osipova E."/>
            <person name="Leigh N.D."/>
            <person name="Simon A."/>
            <person name="Yun M.H."/>
        </authorList>
    </citation>
    <scope>NUCLEOTIDE SEQUENCE</scope>
    <source>
        <strain evidence="2">20211129_DDA</strain>
        <tissue evidence="2">Liver</tissue>
    </source>
</reference>
<dbReference type="EMBL" id="JANPWB010000005">
    <property type="protein sequence ID" value="KAJ1187517.1"/>
    <property type="molecule type" value="Genomic_DNA"/>
</dbReference>
<evidence type="ECO:0000313" key="2">
    <source>
        <dbReference type="EMBL" id="KAJ1187517.1"/>
    </source>
</evidence>
<evidence type="ECO:0000313" key="3">
    <source>
        <dbReference type="Proteomes" id="UP001066276"/>
    </source>
</evidence>
<accession>A0AAV7UIU4</accession>
<feature type="region of interest" description="Disordered" evidence="1">
    <location>
        <begin position="14"/>
        <end position="39"/>
    </location>
</feature>
<comment type="caution">
    <text evidence="2">The sequence shown here is derived from an EMBL/GenBank/DDBJ whole genome shotgun (WGS) entry which is preliminary data.</text>
</comment>
<proteinExistence type="predicted"/>